<evidence type="ECO:0000313" key="3">
    <source>
        <dbReference type="Proteomes" id="UP000632125"/>
    </source>
</evidence>
<name>A0A927CTM5_9BACL</name>
<accession>A0A927CTM5</accession>
<evidence type="ECO:0000313" key="2">
    <source>
        <dbReference type="EMBL" id="MBD2872693.1"/>
    </source>
</evidence>
<organism evidence="2 3">
    <name type="scientific">Paenibacillus arenilitoris</name>
    <dbReference type="NCBI Taxonomy" id="2772299"/>
    <lineage>
        <taxon>Bacteria</taxon>
        <taxon>Bacillati</taxon>
        <taxon>Bacillota</taxon>
        <taxon>Bacilli</taxon>
        <taxon>Bacillales</taxon>
        <taxon>Paenibacillaceae</taxon>
        <taxon>Paenibacillus</taxon>
    </lineage>
</organism>
<comment type="caution">
    <text evidence="2">The sequence shown here is derived from an EMBL/GenBank/DDBJ whole genome shotgun (WGS) entry which is preliminary data.</text>
</comment>
<keyword evidence="3" id="KW-1185">Reference proteome</keyword>
<feature type="compositionally biased region" description="Low complexity" evidence="1">
    <location>
        <begin position="83"/>
        <end position="92"/>
    </location>
</feature>
<gene>
    <name evidence="2" type="ORF">IDH41_29420</name>
</gene>
<sequence>AVAAAAVPLLLRRLGVHALPLTARELANAAEPALGAEQQDALRRLVGWLEEAHFAAPGPWPDAPLPSALRSVLRVLNKRTAAKAKPSPAPQQEPRDKRAYAIKSQK</sequence>
<reference evidence="2" key="1">
    <citation type="submission" date="2020-09" db="EMBL/GenBank/DDBJ databases">
        <title>A novel bacterium of genus Paenibacillus, isolated from South China Sea.</title>
        <authorList>
            <person name="Huang H."/>
            <person name="Mo K."/>
            <person name="Hu Y."/>
        </authorList>
    </citation>
    <scope>NUCLEOTIDE SEQUENCE</scope>
    <source>
        <strain evidence="2">IB182493</strain>
    </source>
</reference>
<dbReference type="EMBL" id="JACXIY010000056">
    <property type="protein sequence ID" value="MBD2872693.1"/>
    <property type="molecule type" value="Genomic_DNA"/>
</dbReference>
<protein>
    <submittedName>
        <fullName evidence="2">Uncharacterized protein</fullName>
    </submittedName>
</protein>
<feature type="non-terminal residue" evidence="2">
    <location>
        <position position="1"/>
    </location>
</feature>
<dbReference type="AlphaFoldDB" id="A0A927CTM5"/>
<dbReference type="RefSeq" id="WP_190867620.1">
    <property type="nucleotide sequence ID" value="NZ_JACXIY010000056.1"/>
</dbReference>
<dbReference type="Proteomes" id="UP000632125">
    <property type="component" value="Unassembled WGS sequence"/>
</dbReference>
<evidence type="ECO:0000256" key="1">
    <source>
        <dbReference type="SAM" id="MobiDB-lite"/>
    </source>
</evidence>
<feature type="region of interest" description="Disordered" evidence="1">
    <location>
        <begin position="79"/>
        <end position="106"/>
    </location>
</feature>
<proteinExistence type="predicted"/>